<feature type="active site" description="Proton acceptor" evidence="4">
    <location>
        <position position="361"/>
    </location>
</feature>
<dbReference type="NCBIfam" id="TIGR01930">
    <property type="entry name" value="AcCoA-C-Actrans"/>
    <property type="match status" value="1"/>
</dbReference>
<dbReference type="Pfam" id="PF00108">
    <property type="entry name" value="Thiolase_N"/>
    <property type="match status" value="1"/>
</dbReference>
<dbReference type="PROSITE" id="PS00737">
    <property type="entry name" value="THIOLASE_2"/>
    <property type="match status" value="1"/>
</dbReference>
<feature type="active site" description="Acyl-thioester intermediate" evidence="4">
    <location>
        <position position="110"/>
    </location>
</feature>
<keyword evidence="9" id="KW-1185">Reference proteome</keyword>
<dbReference type="InterPro" id="IPR016039">
    <property type="entry name" value="Thiolase-like"/>
</dbReference>
<dbReference type="Pfam" id="PF02803">
    <property type="entry name" value="Thiolase_C"/>
    <property type="match status" value="1"/>
</dbReference>
<keyword evidence="2 5" id="KW-0808">Transferase</keyword>
<evidence type="ECO:0000259" key="7">
    <source>
        <dbReference type="Pfam" id="PF02803"/>
    </source>
</evidence>
<evidence type="ECO:0000313" key="9">
    <source>
        <dbReference type="Proteomes" id="UP000642070"/>
    </source>
</evidence>
<dbReference type="EMBL" id="BMPI01000050">
    <property type="protein sequence ID" value="GGM64662.1"/>
    <property type="molecule type" value="Genomic_DNA"/>
</dbReference>
<evidence type="ECO:0000313" key="8">
    <source>
        <dbReference type="EMBL" id="GGM64662.1"/>
    </source>
</evidence>
<dbReference type="GO" id="GO:0016747">
    <property type="term" value="F:acyltransferase activity, transferring groups other than amino-acyl groups"/>
    <property type="evidence" value="ECO:0007669"/>
    <property type="project" value="InterPro"/>
</dbReference>
<evidence type="ECO:0000256" key="4">
    <source>
        <dbReference type="PIRSR" id="PIRSR000429-1"/>
    </source>
</evidence>
<name>A0A917U869_9ACTN</name>
<feature type="domain" description="Thiolase N-terminal" evidence="6">
    <location>
        <begin position="26"/>
        <end position="274"/>
    </location>
</feature>
<evidence type="ECO:0000256" key="2">
    <source>
        <dbReference type="ARBA" id="ARBA00022679"/>
    </source>
</evidence>
<evidence type="ECO:0000256" key="1">
    <source>
        <dbReference type="ARBA" id="ARBA00010982"/>
    </source>
</evidence>
<dbReference type="InterPro" id="IPR002155">
    <property type="entry name" value="Thiolase"/>
</dbReference>
<dbReference type="InterPro" id="IPR020616">
    <property type="entry name" value="Thiolase_N"/>
</dbReference>
<feature type="domain" description="Thiolase C-terminal" evidence="7">
    <location>
        <begin position="283"/>
        <end position="404"/>
    </location>
</feature>
<dbReference type="PANTHER" id="PTHR43365">
    <property type="entry name" value="BLR7806 PROTEIN"/>
    <property type="match status" value="1"/>
</dbReference>
<evidence type="ECO:0000256" key="3">
    <source>
        <dbReference type="ARBA" id="ARBA00023315"/>
    </source>
</evidence>
<dbReference type="NCBIfam" id="NF005865">
    <property type="entry name" value="PRK07801.1"/>
    <property type="match status" value="1"/>
</dbReference>
<keyword evidence="3 5" id="KW-0012">Acyltransferase</keyword>
<dbReference type="InterPro" id="IPR020613">
    <property type="entry name" value="Thiolase_CS"/>
</dbReference>
<dbReference type="SUPFAM" id="SSF53901">
    <property type="entry name" value="Thiolase-like"/>
    <property type="match status" value="2"/>
</dbReference>
<dbReference type="InterPro" id="IPR020617">
    <property type="entry name" value="Thiolase_C"/>
</dbReference>
<dbReference type="PIRSF" id="PIRSF000429">
    <property type="entry name" value="Ac-CoA_Ac_transf"/>
    <property type="match status" value="1"/>
</dbReference>
<comment type="similarity">
    <text evidence="1 5">Belongs to the thiolase-like superfamily. Thiolase family.</text>
</comment>
<dbReference type="CDD" id="cd00751">
    <property type="entry name" value="thiolase"/>
    <property type="match status" value="1"/>
</dbReference>
<feature type="active site" description="Proton acceptor" evidence="4">
    <location>
        <position position="391"/>
    </location>
</feature>
<sequence length="405" mass="42810">MKVNQARHETSSRVYDVRMIHPTTAYIVDAVRTPVGRRGGGLAAVHPLDLGAHVLEALVARTGIDPGAVEDVVFGCLDQIGPQSSDIARNCWLAAGFPEHVPGVTIDRQCGSSQQAVHFAAQGVLSGTQDLVVAGGVQNMSLVPITASTSIGQHIGLPADPYTGSVRWAGRYGGEEISQFRAAELIAERWGISREAMEEFALSSHRRAVAARADGRFKAEIVQYGDVTDDEGPRTDTSLERMASLKPLTPGGRMTAAVSSQISDGAGALLIASERAVREHGLTPRARIHHMSVRGDDPVLMLTAPIPATRHALERSGLTIDDIDLVEINEAFAPVVLAWNRELGADPAKVNVNGGAIALGHPLGASGARLMATLLNALEQTGGRYGLQTMCEGGGQANVTIIERL</sequence>
<accession>A0A917U869</accession>
<reference evidence="8" key="1">
    <citation type="journal article" date="2014" name="Int. J. Syst. Evol. Microbiol.">
        <title>Complete genome sequence of Corynebacterium casei LMG S-19264T (=DSM 44701T), isolated from a smear-ripened cheese.</title>
        <authorList>
            <consortium name="US DOE Joint Genome Institute (JGI-PGF)"/>
            <person name="Walter F."/>
            <person name="Albersmeier A."/>
            <person name="Kalinowski J."/>
            <person name="Ruckert C."/>
        </authorList>
    </citation>
    <scope>NUCLEOTIDE SEQUENCE</scope>
    <source>
        <strain evidence="8">JCM 19831</strain>
    </source>
</reference>
<organism evidence="8 9">
    <name type="scientific">Dactylosporangium sucinum</name>
    <dbReference type="NCBI Taxonomy" id="1424081"/>
    <lineage>
        <taxon>Bacteria</taxon>
        <taxon>Bacillati</taxon>
        <taxon>Actinomycetota</taxon>
        <taxon>Actinomycetes</taxon>
        <taxon>Micromonosporales</taxon>
        <taxon>Micromonosporaceae</taxon>
        <taxon>Dactylosporangium</taxon>
    </lineage>
</organism>
<dbReference type="PANTHER" id="PTHR43365:SF1">
    <property type="entry name" value="ACETYL-COA C-ACYLTRANSFERASE"/>
    <property type="match status" value="1"/>
</dbReference>
<protein>
    <submittedName>
        <fullName evidence="8">Acetyl-CoA acetyltransferase</fullName>
    </submittedName>
</protein>
<evidence type="ECO:0000256" key="5">
    <source>
        <dbReference type="RuleBase" id="RU003557"/>
    </source>
</evidence>
<gene>
    <name evidence="8" type="primary">atoB</name>
    <name evidence="8" type="ORF">GCM10007977_077650</name>
</gene>
<evidence type="ECO:0000259" key="6">
    <source>
        <dbReference type="Pfam" id="PF00108"/>
    </source>
</evidence>
<dbReference type="AlphaFoldDB" id="A0A917U869"/>
<proteinExistence type="inferred from homology"/>
<dbReference type="Proteomes" id="UP000642070">
    <property type="component" value="Unassembled WGS sequence"/>
</dbReference>
<comment type="caution">
    <text evidence="8">The sequence shown here is derived from an EMBL/GenBank/DDBJ whole genome shotgun (WGS) entry which is preliminary data.</text>
</comment>
<reference evidence="8" key="2">
    <citation type="submission" date="2020-09" db="EMBL/GenBank/DDBJ databases">
        <authorList>
            <person name="Sun Q."/>
            <person name="Ohkuma M."/>
        </authorList>
    </citation>
    <scope>NUCLEOTIDE SEQUENCE</scope>
    <source>
        <strain evidence="8">JCM 19831</strain>
    </source>
</reference>
<dbReference type="Gene3D" id="3.40.47.10">
    <property type="match status" value="2"/>
</dbReference>